<dbReference type="SMART" id="SM01217">
    <property type="entry name" value="Fn3_like"/>
    <property type="match status" value="1"/>
</dbReference>
<organism evidence="13 14">
    <name type="scientific">Pseudopedobacter saltans</name>
    <dbReference type="NCBI Taxonomy" id="151895"/>
    <lineage>
        <taxon>Bacteria</taxon>
        <taxon>Pseudomonadati</taxon>
        <taxon>Bacteroidota</taxon>
        <taxon>Sphingobacteriia</taxon>
        <taxon>Sphingobacteriales</taxon>
        <taxon>Sphingobacteriaceae</taxon>
        <taxon>Pseudopedobacter</taxon>
    </lineage>
</organism>
<evidence type="ECO:0000256" key="11">
    <source>
        <dbReference type="SAM" id="SignalP"/>
    </source>
</evidence>
<comment type="caution">
    <text evidence="13">The sequence shown here is derived from an EMBL/GenBank/DDBJ whole genome shotgun (WGS) entry which is preliminary data.</text>
</comment>
<dbReference type="PRINTS" id="PR00133">
    <property type="entry name" value="GLHYDRLASE3"/>
</dbReference>
<dbReference type="Pfam" id="PF00933">
    <property type="entry name" value="Glyco_hydro_3"/>
    <property type="match status" value="1"/>
</dbReference>
<dbReference type="GO" id="GO:0042597">
    <property type="term" value="C:periplasmic space"/>
    <property type="evidence" value="ECO:0007669"/>
    <property type="project" value="UniProtKB-SubCell"/>
</dbReference>
<dbReference type="Gene3D" id="3.40.50.1700">
    <property type="entry name" value="Glycoside hydrolase family 3 C-terminal domain"/>
    <property type="match status" value="1"/>
</dbReference>
<dbReference type="Pfam" id="PF01915">
    <property type="entry name" value="Glyco_hydro_3_C"/>
    <property type="match status" value="1"/>
</dbReference>
<comment type="catalytic activity">
    <reaction evidence="1">
        <text>Hydrolysis of terminal, non-reducing beta-D-glucosyl residues with release of beta-D-glucose.</text>
        <dbReference type="EC" id="3.2.1.21"/>
    </reaction>
</comment>
<keyword evidence="7 10" id="KW-0378">Hydrolase</keyword>
<dbReference type="InterPro" id="IPR019800">
    <property type="entry name" value="Glyco_hydro_3_AS"/>
</dbReference>
<dbReference type="GO" id="GO:0009251">
    <property type="term" value="P:glucan catabolic process"/>
    <property type="evidence" value="ECO:0007669"/>
    <property type="project" value="TreeGrafter"/>
</dbReference>
<protein>
    <recommendedName>
        <fullName evidence="9">Periplasmic beta-glucosidase</fullName>
        <ecNumber evidence="4">3.2.1.21</ecNumber>
    </recommendedName>
</protein>
<dbReference type="InterPro" id="IPR036881">
    <property type="entry name" value="Glyco_hydro_3_C_sf"/>
</dbReference>
<comment type="similarity">
    <text evidence="3 10">Belongs to the glycosyl hydrolase 3 family.</text>
</comment>
<evidence type="ECO:0000313" key="14">
    <source>
        <dbReference type="Proteomes" id="UP000249645"/>
    </source>
</evidence>
<dbReference type="InterPro" id="IPR036962">
    <property type="entry name" value="Glyco_hydro_3_N_sf"/>
</dbReference>
<keyword evidence="5 11" id="KW-0732">Signal</keyword>
<dbReference type="InterPro" id="IPR017853">
    <property type="entry name" value="GH"/>
</dbReference>
<dbReference type="InterPro" id="IPR002772">
    <property type="entry name" value="Glyco_hydro_3_C"/>
</dbReference>
<reference evidence="13 14" key="1">
    <citation type="submission" date="2017-11" db="EMBL/GenBank/DDBJ databases">
        <title>Infants hospitalized years apart are colonized by the same room-sourced microbial strains.</title>
        <authorList>
            <person name="Brooks B."/>
            <person name="Olm M.R."/>
            <person name="Firek B.A."/>
            <person name="Baker R."/>
            <person name="Thomas B.C."/>
            <person name="Morowitz M.J."/>
            <person name="Banfield J.F."/>
        </authorList>
    </citation>
    <scope>NUCLEOTIDE SEQUENCE [LARGE SCALE GENOMIC DNA]</scope>
    <source>
        <strain evidence="13">S2_009_000_R2_76</strain>
    </source>
</reference>
<evidence type="ECO:0000256" key="4">
    <source>
        <dbReference type="ARBA" id="ARBA00012744"/>
    </source>
</evidence>
<keyword evidence="8 10" id="KW-0326">Glycosidase</keyword>
<accession>A0A2W5FAF1</accession>
<dbReference type="PANTHER" id="PTHR30620">
    <property type="entry name" value="PERIPLASMIC BETA-GLUCOSIDASE-RELATED"/>
    <property type="match status" value="1"/>
</dbReference>
<feature type="chain" id="PRO_5016044125" description="Periplasmic beta-glucosidase" evidence="11">
    <location>
        <begin position="22"/>
        <end position="759"/>
    </location>
</feature>
<proteinExistence type="inferred from homology"/>
<name>A0A2W5FAF1_9SPHI</name>
<evidence type="ECO:0000256" key="2">
    <source>
        <dbReference type="ARBA" id="ARBA00004418"/>
    </source>
</evidence>
<evidence type="ECO:0000259" key="12">
    <source>
        <dbReference type="SMART" id="SM01217"/>
    </source>
</evidence>
<sequence>MKIKKFILFPFAIAAICHVQAQDSKMDSYVRNLMSKMTVEEKIGQLNQEAVSDGVLTGSVVQGGVSEKIARGEVGSTFGIWGADKLRKLQDIAVKNTRLHIPLLFGLDVIHGHRTLFPIPLGISSSWDLKLIEQSAQMAAKEATADGLKWVFSPMVDIARDPRWGRVSEGSGEDPFLGSLIAKSMIRGYQGKSLADTKTVLACVKHFALYGGAEAGREYNTVDMSPIKMYEYYLPPYKAAVEAGAASVMTSFNDLNGVPSTANRWLLTDLLRRQWGFNGLVVSDYTAVNELTAHGLGDLQTVSAKALHAGLDMDMVGEGYLTTLGKSLKEGKVTMAEIDSACKHVLEAKYKAGLFENPYKELNADRASKDILTAENRAFARKLAAHSFVLLKNANQTLPLKKTGTIALVGPLADSRRNMLGTWSVSGEWDKAVTVKEGLENAVNGKAKIIYAKGSNISDDTIFNKKVNVFGEEISIDSKSPEELIKEAVDAAKNSDVVVAVVGEAADMSGESASRSNINIPKSQKNLLKALVATGKPVVAVLYNGRPLTLDWEDKNLNAILDVWFGGTEGGNAIADVLFGDYNPSGKLTLTFPRNVGQIPIYYNQKNTGRPYIEGQPTKFKSDYLDVPNTPLYPFGYGLSYTTFEYGQPTVSEKNPKGNAPIQIKITVKNTGKYAGEETAQLYVSDPVASISRSVIELKSFQKVFLKPGESRELSFIIDTNSLKFYNTDLKYDWEPGEFIFRIGGNSSDTKSVSVNWSK</sequence>
<keyword evidence="6" id="KW-0574">Periplasm</keyword>
<dbReference type="FunFam" id="3.40.50.1700:FF:000004">
    <property type="entry name" value="Periplasmic beta-glucosidase"/>
    <property type="match status" value="1"/>
</dbReference>
<evidence type="ECO:0000256" key="9">
    <source>
        <dbReference type="ARBA" id="ARBA00067498"/>
    </source>
</evidence>
<dbReference type="FunFam" id="2.60.40.10:FF:000495">
    <property type="entry name" value="Periplasmic beta-glucosidase"/>
    <property type="match status" value="1"/>
</dbReference>
<dbReference type="InterPro" id="IPR026891">
    <property type="entry name" value="Fn3-like"/>
</dbReference>
<evidence type="ECO:0000256" key="5">
    <source>
        <dbReference type="ARBA" id="ARBA00022729"/>
    </source>
</evidence>
<dbReference type="NCBIfam" id="NF011678">
    <property type="entry name" value="PRK15098.1"/>
    <property type="match status" value="1"/>
</dbReference>
<dbReference type="SUPFAM" id="SSF52279">
    <property type="entry name" value="Beta-D-glucan exohydrolase, C-terminal domain"/>
    <property type="match status" value="1"/>
</dbReference>
<comment type="subcellular location">
    <subcellularLocation>
        <location evidence="2">Periplasm</location>
    </subcellularLocation>
</comment>
<evidence type="ECO:0000256" key="8">
    <source>
        <dbReference type="ARBA" id="ARBA00023295"/>
    </source>
</evidence>
<evidence type="ECO:0000256" key="3">
    <source>
        <dbReference type="ARBA" id="ARBA00005336"/>
    </source>
</evidence>
<dbReference type="PANTHER" id="PTHR30620:SF16">
    <property type="entry name" value="LYSOSOMAL BETA GLUCOSIDASE"/>
    <property type="match status" value="1"/>
</dbReference>
<dbReference type="InterPro" id="IPR001764">
    <property type="entry name" value="Glyco_hydro_3_N"/>
</dbReference>
<dbReference type="PROSITE" id="PS00775">
    <property type="entry name" value="GLYCOSYL_HYDROL_F3"/>
    <property type="match status" value="1"/>
</dbReference>
<dbReference type="AlphaFoldDB" id="A0A2W5FAF1"/>
<dbReference type="GO" id="GO:0008422">
    <property type="term" value="F:beta-glucosidase activity"/>
    <property type="evidence" value="ECO:0007669"/>
    <property type="project" value="UniProtKB-EC"/>
</dbReference>
<evidence type="ECO:0000256" key="10">
    <source>
        <dbReference type="RuleBase" id="RU361161"/>
    </source>
</evidence>
<dbReference type="Gene3D" id="2.60.40.10">
    <property type="entry name" value="Immunoglobulins"/>
    <property type="match status" value="1"/>
</dbReference>
<evidence type="ECO:0000256" key="7">
    <source>
        <dbReference type="ARBA" id="ARBA00022801"/>
    </source>
</evidence>
<feature type="domain" description="Fibronectin type III-like" evidence="12">
    <location>
        <begin position="678"/>
        <end position="747"/>
    </location>
</feature>
<dbReference type="EMBL" id="QFOI01000018">
    <property type="protein sequence ID" value="PZP51903.1"/>
    <property type="molecule type" value="Genomic_DNA"/>
</dbReference>
<evidence type="ECO:0000256" key="1">
    <source>
        <dbReference type="ARBA" id="ARBA00000448"/>
    </source>
</evidence>
<dbReference type="FunFam" id="3.20.20.300:FF:000005">
    <property type="entry name" value="Periplasmic beta-glucosidase"/>
    <property type="match status" value="1"/>
</dbReference>
<dbReference type="SUPFAM" id="SSF51445">
    <property type="entry name" value="(Trans)glycosidases"/>
    <property type="match status" value="1"/>
</dbReference>
<dbReference type="InterPro" id="IPR013783">
    <property type="entry name" value="Ig-like_fold"/>
</dbReference>
<gene>
    <name evidence="13" type="ORF">DI598_02100</name>
</gene>
<dbReference type="EC" id="3.2.1.21" evidence="4"/>
<evidence type="ECO:0000256" key="6">
    <source>
        <dbReference type="ARBA" id="ARBA00022764"/>
    </source>
</evidence>
<dbReference type="Gene3D" id="3.20.20.300">
    <property type="entry name" value="Glycoside hydrolase, family 3, N-terminal domain"/>
    <property type="match status" value="1"/>
</dbReference>
<feature type="signal peptide" evidence="11">
    <location>
        <begin position="1"/>
        <end position="21"/>
    </location>
</feature>
<dbReference type="InterPro" id="IPR051915">
    <property type="entry name" value="Cellulose_Degrad_GH3"/>
</dbReference>
<dbReference type="Proteomes" id="UP000249645">
    <property type="component" value="Unassembled WGS sequence"/>
</dbReference>
<evidence type="ECO:0000313" key="13">
    <source>
        <dbReference type="EMBL" id="PZP51903.1"/>
    </source>
</evidence>
<dbReference type="Pfam" id="PF14310">
    <property type="entry name" value="Fn3-like"/>
    <property type="match status" value="1"/>
</dbReference>